<protein>
    <submittedName>
        <fullName evidence="10">Transforming, acidic coiled-coil containing protein 1</fullName>
    </submittedName>
</protein>
<accession>A0A8C6UAV5</accession>
<evidence type="ECO:0000256" key="8">
    <source>
        <dbReference type="SAM" id="MobiDB-lite"/>
    </source>
</evidence>
<feature type="domain" description="Transforming acidic coiled-coil-containing protein C-terminal" evidence="9">
    <location>
        <begin position="430"/>
        <end position="628"/>
    </location>
</feature>
<evidence type="ECO:0000256" key="7">
    <source>
        <dbReference type="SAM" id="Coils"/>
    </source>
</evidence>
<feature type="compositionally biased region" description="Basic residues" evidence="8">
    <location>
        <begin position="219"/>
        <end position="235"/>
    </location>
</feature>
<evidence type="ECO:0000256" key="1">
    <source>
        <dbReference type="ARBA" id="ARBA00004245"/>
    </source>
</evidence>
<evidence type="ECO:0000313" key="11">
    <source>
        <dbReference type="Proteomes" id="UP000694523"/>
    </source>
</evidence>
<dbReference type="AlphaFoldDB" id="A0A8C6UAV5"/>
<feature type="compositionally biased region" description="Basic and acidic residues" evidence="8">
    <location>
        <begin position="372"/>
        <end position="383"/>
    </location>
</feature>
<dbReference type="PANTHER" id="PTHR13924:SF12">
    <property type="entry name" value="TRANSFORMING ACIDIC COILED-COIL-CONTAINING PROTEIN 1"/>
    <property type="match status" value="1"/>
</dbReference>
<dbReference type="GO" id="GO:0007097">
    <property type="term" value="P:nuclear migration"/>
    <property type="evidence" value="ECO:0007669"/>
    <property type="project" value="TreeGrafter"/>
</dbReference>
<keyword evidence="5 7" id="KW-0175">Coiled coil</keyword>
<feature type="compositionally biased region" description="Basic and acidic residues" evidence="8">
    <location>
        <begin position="237"/>
        <end position="253"/>
    </location>
</feature>
<feature type="compositionally biased region" description="Basic residues" evidence="8">
    <location>
        <begin position="99"/>
        <end position="116"/>
    </location>
</feature>
<dbReference type="PANTHER" id="PTHR13924">
    <property type="entry name" value="TRANSFORMING ACIDIC COILED-COIL CONTAINING PROTEIN 1/2"/>
    <property type="match status" value="1"/>
</dbReference>
<feature type="coiled-coil region" evidence="7">
    <location>
        <begin position="445"/>
        <end position="486"/>
    </location>
</feature>
<evidence type="ECO:0000256" key="2">
    <source>
        <dbReference type="ARBA" id="ARBA00009423"/>
    </source>
</evidence>
<evidence type="ECO:0000256" key="4">
    <source>
        <dbReference type="ARBA" id="ARBA00022553"/>
    </source>
</evidence>
<evidence type="ECO:0000313" key="10">
    <source>
        <dbReference type="Ensembl" id="ENSNMLP00000033603.1"/>
    </source>
</evidence>
<name>A0A8C6UAV5_9GOBI</name>
<keyword evidence="4" id="KW-0597">Phosphoprotein</keyword>
<keyword evidence="3" id="KW-0963">Cytoplasm</keyword>
<reference evidence="10" key="1">
    <citation type="submission" date="2025-08" db="UniProtKB">
        <authorList>
            <consortium name="Ensembl"/>
        </authorList>
    </citation>
    <scope>IDENTIFICATION</scope>
</reference>
<organism evidence="10 11">
    <name type="scientific">Neogobius melanostomus</name>
    <name type="common">round goby</name>
    <dbReference type="NCBI Taxonomy" id="47308"/>
    <lineage>
        <taxon>Eukaryota</taxon>
        <taxon>Metazoa</taxon>
        <taxon>Chordata</taxon>
        <taxon>Craniata</taxon>
        <taxon>Vertebrata</taxon>
        <taxon>Euteleostomi</taxon>
        <taxon>Actinopterygii</taxon>
        <taxon>Neopterygii</taxon>
        <taxon>Teleostei</taxon>
        <taxon>Neoteleostei</taxon>
        <taxon>Acanthomorphata</taxon>
        <taxon>Gobiaria</taxon>
        <taxon>Gobiiformes</taxon>
        <taxon>Gobioidei</taxon>
        <taxon>Gobiidae</taxon>
        <taxon>Benthophilinae</taxon>
        <taxon>Neogobiini</taxon>
        <taxon>Neogobius</taxon>
    </lineage>
</organism>
<dbReference type="Proteomes" id="UP000694523">
    <property type="component" value="Unplaced"/>
</dbReference>
<evidence type="ECO:0000256" key="6">
    <source>
        <dbReference type="ARBA" id="ARBA00023212"/>
    </source>
</evidence>
<keyword evidence="11" id="KW-1185">Reference proteome</keyword>
<evidence type="ECO:0000256" key="3">
    <source>
        <dbReference type="ARBA" id="ARBA00022490"/>
    </source>
</evidence>
<dbReference type="FunFam" id="1.20.5.1700:FF:000001">
    <property type="entry name" value="Transforming acidic coiled-coil-containing protein 1 isoform 2"/>
    <property type="match status" value="1"/>
</dbReference>
<dbReference type="GO" id="GO:0005856">
    <property type="term" value="C:cytoskeleton"/>
    <property type="evidence" value="ECO:0007669"/>
    <property type="project" value="UniProtKB-SubCell"/>
</dbReference>
<comment type="similarity">
    <text evidence="2">Belongs to the TACC family.</text>
</comment>
<feature type="region of interest" description="Disordered" evidence="8">
    <location>
        <begin position="1"/>
        <end position="70"/>
    </location>
</feature>
<dbReference type="InterPro" id="IPR007707">
    <property type="entry name" value="TACC_C"/>
</dbReference>
<dbReference type="InterPro" id="IPR039915">
    <property type="entry name" value="TACC"/>
</dbReference>
<reference evidence="10" key="2">
    <citation type="submission" date="2025-09" db="UniProtKB">
        <authorList>
            <consortium name="Ensembl"/>
        </authorList>
    </citation>
    <scope>IDENTIFICATION</scope>
</reference>
<feature type="compositionally biased region" description="Basic and acidic residues" evidence="8">
    <location>
        <begin position="301"/>
        <end position="313"/>
    </location>
</feature>
<feature type="compositionally biased region" description="Basic and acidic residues" evidence="8">
    <location>
        <begin position="349"/>
        <end position="361"/>
    </location>
</feature>
<dbReference type="GO" id="GO:0021987">
    <property type="term" value="P:cerebral cortex development"/>
    <property type="evidence" value="ECO:0007669"/>
    <property type="project" value="TreeGrafter"/>
</dbReference>
<dbReference type="Ensembl" id="ENSNMLT00000037439.1">
    <property type="protein sequence ID" value="ENSNMLP00000033603.1"/>
    <property type="gene ID" value="ENSNMLG00000021005.1"/>
</dbReference>
<comment type="subcellular location">
    <subcellularLocation>
        <location evidence="1">Cytoplasm</location>
        <location evidence="1">Cytoskeleton</location>
    </subcellularLocation>
</comment>
<feature type="coiled-coil region" evidence="7">
    <location>
        <begin position="553"/>
        <end position="630"/>
    </location>
</feature>
<feature type="compositionally biased region" description="Basic and acidic residues" evidence="8">
    <location>
        <begin position="191"/>
        <end position="200"/>
    </location>
</feature>
<sequence length="634" mass="70856">MEEKVEEKVDSKPLETFQEASNSPKSTLDIDDIPIPKSGAYNFDPENFDESYNPFQSGGSKIPNSPTSKTIPEIKQEDSMAKPVMLEFGLDEGVATKAPPKKLGARKTISKGKIPKTKATEEKVEEKIDSKPLETFQETSNSPKSTLDIDDIPIPKSGAYNFDPENFDESYNPFESGGSKIPNSPTSKTIPEIKQEEDSTAKPVVLEFGLDEGVATKAPPKKLGARKTISKKIPKAKTAEEKSDTKADVKEDMSTPNADDVPLPKTGSYSFHSDVFDDSIDPFKPSKSLRDDEAATGEGQKPVEMKSQKKSQEQPDTSSCKVQPLEDSPGPDVAQEKEEEVVVRTPEITQREHHATDEEKLANTGIRSHTQPAERPEGNRSPEEGSEEEISTHNEDKAPCWTQEESDEFPMKPDKTPVLSLDPQSGLPLSEMDKATVLTLIREEIITKEMEVEQWKRKYEESRTEVQEMRKIVAEYEKTVAQMIEDGQMSISCSSSVRTLTMERDQALSDLSSVERSFSELFRRYESMKGVLEGFKKNEEVLKKCAQEYLLRIKQEEQRYQTLKVHAEEKLDKANAEIAQVRSKATAETLALGAGLRKEQMKAESLERAVQQKNQEIEELTKICDELIAKLGPA</sequence>
<feature type="region of interest" description="Disordered" evidence="8">
    <location>
        <begin position="96"/>
        <end position="427"/>
    </location>
</feature>
<evidence type="ECO:0000256" key="5">
    <source>
        <dbReference type="ARBA" id="ARBA00023054"/>
    </source>
</evidence>
<dbReference type="GO" id="GO:0007052">
    <property type="term" value="P:mitotic spindle organization"/>
    <property type="evidence" value="ECO:0007669"/>
    <property type="project" value="InterPro"/>
</dbReference>
<feature type="compositionally biased region" description="Basic and acidic residues" evidence="8">
    <location>
        <begin position="1"/>
        <end position="13"/>
    </location>
</feature>
<feature type="compositionally biased region" description="Basic and acidic residues" evidence="8">
    <location>
        <begin position="118"/>
        <end position="132"/>
    </location>
</feature>
<feature type="compositionally biased region" description="Polar residues" evidence="8">
    <location>
        <begin position="53"/>
        <end position="70"/>
    </location>
</feature>
<proteinExistence type="inferred from homology"/>
<keyword evidence="6" id="KW-0206">Cytoskeleton</keyword>
<dbReference type="Pfam" id="PF05010">
    <property type="entry name" value="TACC_C"/>
    <property type="match status" value="1"/>
</dbReference>
<feature type="compositionally biased region" description="Polar residues" evidence="8">
    <location>
        <begin position="136"/>
        <end position="145"/>
    </location>
</feature>
<evidence type="ECO:0000259" key="9">
    <source>
        <dbReference type="Pfam" id="PF05010"/>
    </source>
</evidence>
<dbReference type="GO" id="GO:0005737">
    <property type="term" value="C:cytoplasm"/>
    <property type="evidence" value="ECO:0007669"/>
    <property type="project" value="TreeGrafter"/>
</dbReference>
<dbReference type="Gene3D" id="1.20.5.1700">
    <property type="match status" value="1"/>
</dbReference>